<dbReference type="EMBL" id="UINC01034116">
    <property type="protein sequence ID" value="SVB24453.1"/>
    <property type="molecule type" value="Genomic_DNA"/>
</dbReference>
<name>A0A382CGG8_9ZZZZ</name>
<evidence type="ECO:0000313" key="1">
    <source>
        <dbReference type="EMBL" id="SVB24453.1"/>
    </source>
</evidence>
<gene>
    <name evidence="1" type="ORF">METZ01_LOCUS177307</name>
</gene>
<organism evidence="1">
    <name type="scientific">marine metagenome</name>
    <dbReference type="NCBI Taxonomy" id="408172"/>
    <lineage>
        <taxon>unclassified sequences</taxon>
        <taxon>metagenomes</taxon>
        <taxon>ecological metagenomes</taxon>
    </lineage>
</organism>
<sequence>MFPKRIAPCFFRLFTSPQGVYARTFIPAETAAFTPGKVSSITTDELDFDP</sequence>
<protein>
    <submittedName>
        <fullName evidence="1">Uncharacterized protein</fullName>
    </submittedName>
</protein>
<dbReference type="AlphaFoldDB" id="A0A382CGG8"/>
<reference evidence="1" key="1">
    <citation type="submission" date="2018-05" db="EMBL/GenBank/DDBJ databases">
        <authorList>
            <person name="Lanie J.A."/>
            <person name="Ng W.-L."/>
            <person name="Kazmierczak K.M."/>
            <person name="Andrzejewski T.M."/>
            <person name="Davidsen T.M."/>
            <person name="Wayne K.J."/>
            <person name="Tettelin H."/>
            <person name="Glass J.I."/>
            <person name="Rusch D."/>
            <person name="Podicherti R."/>
            <person name="Tsui H.-C.T."/>
            <person name="Winkler M.E."/>
        </authorList>
    </citation>
    <scope>NUCLEOTIDE SEQUENCE</scope>
</reference>
<accession>A0A382CGG8</accession>
<proteinExistence type="predicted"/>
<feature type="non-terminal residue" evidence="1">
    <location>
        <position position="50"/>
    </location>
</feature>